<name>A0ABV5GI79_9FLAO</name>
<proteinExistence type="predicted"/>
<gene>
    <name evidence="1" type="ORF">ACFFVF_01050</name>
</gene>
<dbReference type="RefSeq" id="WP_236454898.1">
    <property type="nucleotide sequence ID" value="NZ_CBCSGE010000007.1"/>
</dbReference>
<organism evidence="1 2">
    <name type="scientific">Flavobacterium jumunjinense</name>
    <dbReference type="NCBI Taxonomy" id="998845"/>
    <lineage>
        <taxon>Bacteria</taxon>
        <taxon>Pseudomonadati</taxon>
        <taxon>Bacteroidota</taxon>
        <taxon>Flavobacteriia</taxon>
        <taxon>Flavobacteriales</taxon>
        <taxon>Flavobacteriaceae</taxon>
        <taxon>Flavobacterium</taxon>
    </lineage>
</organism>
<dbReference type="EMBL" id="JBHMEY010000001">
    <property type="protein sequence ID" value="MFB9095089.1"/>
    <property type="molecule type" value="Genomic_DNA"/>
</dbReference>
<evidence type="ECO:0000313" key="2">
    <source>
        <dbReference type="Proteomes" id="UP001589607"/>
    </source>
</evidence>
<reference evidence="1 2" key="1">
    <citation type="submission" date="2024-09" db="EMBL/GenBank/DDBJ databases">
        <authorList>
            <person name="Sun Q."/>
            <person name="Mori K."/>
        </authorList>
    </citation>
    <scope>NUCLEOTIDE SEQUENCE [LARGE SCALE GENOMIC DNA]</scope>
    <source>
        <strain evidence="1 2">CECT 7955</strain>
    </source>
</reference>
<dbReference type="Proteomes" id="UP001589607">
    <property type="component" value="Unassembled WGS sequence"/>
</dbReference>
<keyword evidence="2" id="KW-1185">Reference proteome</keyword>
<evidence type="ECO:0000313" key="1">
    <source>
        <dbReference type="EMBL" id="MFB9095089.1"/>
    </source>
</evidence>
<sequence length="106" mass="12387">MTKIKSIEDINDKCYSKDNNRTFDCLTMTSNTALNCNVIFDHAIIVMTYITEVGTEKIDFAEYYSNYQIFINEQKEDKIPSSLHIKIIFLKEKNQNYINDIVESLS</sequence>
<protein>
    <submittedName>
        <fullName evidence="1">Uncharacterized protein</fullName>
    </submittedName>
</protein>
<comment type="caution">
    <text evidence="1">The sequence shown here is derived from an EMBL/GenBank/DDBJ whole genome shotgun (WGS) entry which is preliminary data.</text>
</comment>
<accession>A0ABV5GI79</accession>